<protein>
    <submittedName>
        <fullName evidence="2">Uncharacterized protein</fullName>
    </submittedName>
</protein>
<dbReference type="Proteomes" id="UP000799423">
    <property type="component" value="Unassembled WGS sequence"/>
</dbReference>
<feature type="chain" id="PRO_5025434151" evidence="1">
    <location>
        <begin position="26"/>
        <end position="334"/>
    </location>
</feature>
<proteinExistence type="predicted"/>
<gene>
    <name evidence="2" type="ORF">T440DRAFT_12884</name>
</gene>
<dbReference type="AlphaFoldDB" id="A0A6A7BN68"/>
<evidence type="ECO:0000313" key="2">
    <source>
        <dbReference type="EMBL" id="KAF2856890.1"/>
    </source>
</evidence>
<sequence length="334" mass="37649">MSWCCSRGRLFLVWVMLCGLDQVYCDRQRREASTSGQNGRVSAGSGVGYTSGHVAYSQLYQNRFGRPKNSPLPDGKREQAESTERQIDHFDSAIFSSLAVLCPSPHRDRDIRSFDVYPPRAVVSMLVHSKILKRAAELLRNDSLDNATQRKSLYMALISFLKRVGVHEVSKNNVIFSERIDLPLNNNLLNLSIKGPPPQTMETASSLADGLRRLNVQSDTMMRGAINNRNEFQDQRGQDMLWLCREISDLSTHLKIKEWTAKQGSDTIARSSAVTEVPDSDLWPRYHFVRAAQALQHSPLGRIRSLITEITTLKTGLPDGIFVKHAMSRLDCMT</sequence>
<dbReference type="EMBL" id="MU006288">
    <property type="protein sequence ID" value="KAF2856890.1"/>
    <property type="molecule type" value="Genomic_DNA"/>
</dbReference>
<feature type="signal peptide" evidence="1">
    <location>
        <begin position="1"/>
        <end position="25"/>
    </location>
</feature>
<organism evidence="2 3">
    <name type="scientific">Plenodomus tracheiphilus IPT5</name>
    <dbReference type="NCBI Taxonomy" id="1408161"/>
    <lineage>
        <taxon>Eukaryota</taxon>
        <taxon>Fungi</taxon>
        <taxon>Dikarya</taxon>
        <taxon>Ascomycota</taxon>
        <taxon>Pezizomycotina</taxon>
        <taxon>Dothideomycetes</taxon>
        <taxon>Pleosporomycetidae</taxon>
        <taxon>Pleosporales</taxon>
        <taxon>Pleosporineae</taxon>
        <taxon>Leptosphaeriaceae</taxon>
        <taxon>Plenodomus</taxon>
    </lineage>
</organism>
<name>A0A6A7BN68_9PLEO</name>
<dbReference type="OrthoDB" id="47801at2759"/>
<accession>A0A6A7BN68</accession>
<evidence type="ECO:0000313" key="3">
    <source>
        <dbReference type="Proteomes" id="UP000799423"/>
    </source>
</evidence>
<reference evidence="2" key="1">
    <citation type="submission" date="2020-01" db="EMBL/GenBank/DDBJ databases">
        <authorList>
            <consortium name="DOE Joint Genome Institute"/>
            <person name="Haridas S."/>
            <person name="Albert R."/>
            <person name="Binder M."/>
            <person name="Bloem J."/>
            <person name="Labutti K."/>
            <person name="Salamov A."/>
            <person name="Andreopoulos B."/>
            <person name="Baker S.E."/>
            <person name="Barry K."/>
            <person name="Bills G."/>
            <person name="Bluhm B.H."/>
            <person name="Cannon C."/>
            <person name="Castanera R."/>
            <person name="Culley D.E."/>
            <person name="Daum C."/>
            <person name="Ezra D."/>
            <person name="Gonzalez J.B."/>
            <person name="Henrissat B."/>
            <person name="Kuo A."/>
            <person name="Liang C."/>
            <person name="Lipzen A."/>
            <person name="Lutzoni F."/>
            <person name="Magnuson J."/>
            <person name="Mondo S."/>
            <person name="Nolan M."/>
            <person name="Ohm R."/>
            <person name="Pangilinan J."/>
            <person name="Park H.-J."/>
            <person name="Ramirez L."/>
            <person name="Alfaro M."/>
            <person name="Sun H."/>
            <person name="Tritt A."/>
            <person name="Yoshinaga Y."/>
            <person name="Zwiers L.-H."/>
            <person name="Turgeon B.G."/>
            <person name="Goodwin S.B."/>
            <person name="Spatafora J.W."/>
            <person name="Crous P.W."/>
            <person name="Grigoriev I.V."/>
        </authorList>
    </citation>
    <scope>NUCLEOTIDE SEQUENCE</scope>
    <source>
        <strain evidence="2">IPT5</strain>
    </source>
</reference>
<keyword evidence="1" id="KW-0732">Signal</keyword>
<evidence type="ECO:0000256" key="1">
    <source>
        <dbReference type="SAM" id="SignalP"/>
    </source>
</evidence>
<keyword evidence="3" id="KW-1185">Reference proteome</keyword>